<evidence type="ECO:0000256" key="4">
    <source>
        <dbReference type="RuleBase" id="RU362116"/>
    </source>
</evidence>
<keyword evidence="3 4" id="KW-0975">Bacterial flagellum</keyword>
<evidence type="ECO:0000256" key="2">
    <source>
        <dbReference type="ARBA" id="ARBA00009677"/>
    </source>
</evidence>
<evidence type="ECO:0000259" key="6">
    <source>
        <dbReference type="Pfam" id="PF06429"/>
    </source>
</evidence>
<comment type="subcellular location">
    <subcellularLocation>
        <location evidence="1 4">Bacterial flagellum basal body</location>
    </subcellularLocation>
</comment>
<evidence type="ECO:0000259" key="7">
    <source>
        <dbReference type="Pfam" id="PF22692"/>
    </source>
</evidence>
<dbReference type="InterPro" id="IPR037925">
    <property type="entry name" value="FlgE/F/G-like"/>
</dbReference>
<dbReference type="SUPFAM" id="SSF117143">
    <property type="entry name" value="Flagellar hook protein flgE"/>
    <property type="match status" value="1"/>
</dbReference>
<dbReference type="Proteomes" id="UP000637980">
    <property type="component" value="Unassembled WGS sequence"/>
</dbReference>
<dbReference type="PANTHER" id="PTHR30435:SF19">
    <property type="entry name" value="FLAGELLAR BASAL-BODY ROD PROTEIN FLGG"/>
    <property type="match status" value="1"/>
</dbReference>
<name>A0ABQ3DZS6_9HYPH</name>
<dbReference type="Pfam" id="PF22692">
    <property type="entry name" value="LlgE_F_G_D1"/>
    <property type="match status" value="1"/>
</dbReference>
<evidence type="ECO:0000256" key="1">
    <source>
        <dbReference type="ARBA" id="ARBA00004117"/>
    </source>
</evidence>
<comment type="caution">
    <text evidence="8">The sequence shown here is derived from an EMBL/GenBank/DDBJ whole genome shotgun (WGS) entry which is preliminary data.</text>
</comment>
<dbReference type="EMBL" id="BMXE01000001">
    <property type="protein sequence ID" value="GHB18666.1"/>
    <property type="molecule type" value="Genomic_DNA"/>
</dbReference>
<dbReference type="RefSeq" id="WP_189434741.1">
    <property type="nucleotide sequence ID" value="NZ_BMXE01000001.1"/>
</dbReference>
<keyword evidence="8" id="KW-0969">Cilium</keyword>
<comment type="similarity">
    <text evidence="2 4">Belongs to the flagella basal body rod proteins family.</text>
</comment>
<evidence type="ECO:0000313" key="9">
    <source>
        <dbReference type="Proteomes" id="UP000637980"/>
    </source>
</evidence>
<keyword evidence="8" id="KW-0966">Cell projection</keyword>
<evidence type="ECO:0000313" key="8">
    <source>
        <dbReference type="EMBL" id="GHB18666.1"/>
    </source>
</evidence>
<dbReference type="Pfam" id="PF00460">
    <property type="entry name" value="Flg_bb_rod"/>
    <property type="match status" value="1"/>
</dbReference>
<sequence>MIVSSLYVSLSGQMALERRLDTVARNVANMETAGYRADEVKFDSLVKRPGQDPVSFASTGETYISREAGAVKQTGNSLDVAIEGKGWLGVQTGNGVAYTRDGRFQIGTDGILRSIEGNPILDSGNAPIILDPLGGAPEIAKDGSIYQEDRQVGVLGLFSIPEDAKLSRAGNSAVIPDALAEPVQDFAENGFVQGFVEGSNINPISEITKLITITRAFESTNSMMQSVESIRQQTIRKLGES</sequence>
<gene>
    <name evidence="8" type="primary">flgF</name>
    <name evidence="8" type="ORF">GCM10007094_03050</name>
</gene>
<accession>A0ABQ3DZS6</accession>
<dbReference type="PANTHER" id="PTHR30435">
    <property type="entry name" value="FLAGELLAR PROTEIN"/>
    <property type="match status" value="1"/>
</dbReference>
<feature type="domain" description="Flagellar hook protein FlgE/F/G-like D1" evidence="7">
    <location>
        <begin position="81"/>
        <end position="145"/>
    </location>
</feature>
<keyword evidence="8" id="KW-0282">Flagellum</keyword>
<dbReference type="Pfam" id="PF06429">
    <property type="entry name" value="Flg_bbr_C"/>
    <property type="match status" value="1"/>
</dbReference>
<keyword evidence="9" id="KW-1185">Reference proteome</keyword>
<feature type="domain" description="Flagellar basal body rod protein N-terminal" evidence="5">
    <location>
        <begin position="6"/>
        <end position="36"/>
    </location>
</feature>
<comment type="subunit">
    <text evidence="4">The basal body constitutes a major portion of the flagellar organelle and consists of five rings (E,L,P,S, and M) mounted on a central rod. The rod consists of about 26 subunits of FlgG in the distal portion, and FlgB, FlgC and FlgF are thought to build up the proximal portion of the rod with about 6 subunits each.</text>
</comment>
<dbReference type="NCBIfam" id="TIGR02490">
    <property type="entry name" value="flgF"/>
    <property type="match status" value="1"/>
</dbReference>
<proteinExistence type="inferred from homology"/>
<evidence type="ECO:0000256" key="3">
    <source>
        <dbReference type="ARBA" id="ARBA00023143"/>
    </source>
</evidence>
<organism evidence="8 9">
    <name type="scientific">Pseudovibrio japonicus</name>
    <dbReference type="NCBI Taxonomy" id="366534"/>
    <lineage>
        <taxon>Bacteria</taxon>
        <taxon>Pseudomonadati</taxon>
        <taxon>Pseudomonadota</taxon>
        <taxon>Alphaproteobacteria</taxon>
        <taxon>Hyphomicrobiales</taxon>
        <taxon>Stappiaceae</taxon>
        <taxon>Pseudovibrio</taxon>
    </lineage>
</organism>
<dbReference type="NCBIfam" id="NF009282">
    <property type="entry name" value="PRK12642.1"/>
    <property type="match status" value="1"/>
</dbReference>
<dbReference type="InterPro" id="IPR012836">
    <property type="entry name" value="FlgF"/>
</dbReference>
<dbReference type="InterPro" id="IPR001444">
    <property type="entry name" value="Flag_bb_rod_N"/>
</dbReference>
<feature type="domain" description="Flagellar basal-body/hook protein C-terminal" evidence="6">
    <location>
        <begin position="192"/>
        <end position="236"/>
    </location>
</feature>
<dbReference type="NCBIfam" id="TIGR03506">
    <property type="entry name" value="FlgEFG_subfam"/>
    <property type="match status" value="1"/>
</dbReference>
<dbReference type="InterPro" id="IPR020013">
    <property type="entry name" value="Flagellar_FlgE/F/G"/>
</dbReference>
<reference evidence="9" key="1">
    <citation type="journal article" date="2019" name="Int. J. Syst. Evol. Microbiol.">
        <title>The Global Catalogue of Microorganisms (GCM) 10K type strain sequencing project: providing services to taxonomists for standard genome sequencing and annotation.</title>
        <authorList>
            <consortium name="The Broad Institute Genomics Platform"/>
            <consortium name="The Broad Institute Genome Sequencing Center for Infectious Disease"/>
            <person name="Wu L."/>
            <person name="Ma J."/>
        </authorList>
    </citation>
    <scope>NUCLEOTIDE SEQUENCE [LARGE SCALE GENOMIC DNA]</scope>
    <source>
        <strain evidence="9">KCTC 12861</strain>
    </source>
</reference>
<dbReference type="InterPro" id="IPR010930">
    <property type="entry name" value="Flg_bb/hook_C_dom"/>
</dbReference>
<dbReference type="InterPro" id="IPR053967">
    <property type="entry name" value="LlgE_F_G-like_D1"/>
</dbReference>
<evidence type="ECO:0000259" key="5">
    <source>
        <dbReference type="Pfam" id="PF00460"/>
    </source>
</evidence>
<protein>
    <recommendedName>
        <fullName evidence="4">Flagellar basal-body rod protein FlgF</fullName>
    </recommendedName>
</protein>